<dbReference type="Gene3D" id="2.180.10.10">
    <property type="entry name" value="RHS repeat-associated core"/>
    <property type="match status" value="1"/>
</dbReference>
<evidence type="ECO:0000313" key="2">
    <source>
        <dbReference type="Proteomes" id="UP000265497"/>
    </source>
</evidence>
<reference evidence="1 2" key="1">
    <citation type="submission" date="2017-08" db="EMBL/GenBank/DDBJ databases">
        <title>Capnocytophaga canis 17-158 assembly.</title>
        <authorList>
            <person name="Gulvik C.A."/>
        </authorList>
    </citation>
    <scope>NUCLEOTIDE SEQUENCE [LARGE SCALE GENOMIC DNA]</scope>
    <source>
        <strain evidence="1 2">17-158</strain>
    </source>
</reference>
<dbReference type="EMBL" id="NSDI01000014">
    <property type="protein sequence ID" value="RIY35306.1"/>
    <property type="molecule type" value="Genomic_DNA"/>
</dbReference>
<name>A0A3A1YD54_9FLAO</name>
<proteinExistence type="predicted"/>
<protein>
    <submittedName>
        <fullName evidence="1">Type IV secretion protein Rhs</fullName>
    </submittedName>
</protein>
<dbReference type="PANTHER" id="PTHR32305:SF15">
    <property type="entry name" value="PROTEIN RHSA-RELATED"/>
    <property type="match status" value="1"/>
</dbReference>
<dbReference type="PRINTS" id="PR00394">
    <property type="entry name" value="RHSPROTEIN"/>
</dbReference>
<organism evidence="1 2">
    <name type="scientific">Capnocytophaga canis</name>
    <dbReference type="NCBI Taxonomy" id="1848903"/>
    <lineage>
        <taxon>Bacteria</taxon>
        <taxon>Pseudomonadati</taxon>
        <taxon>Bacteroidota</taxon>
        <taxon>Flavobacteriia</taxon>
        <taxon>Flavobacteriales</taxon>
        <taxon>Flavobacteriaceae</taxon>
        <taxon>Capnocytophaga</taxon>
    </lineage>
</organism>
<dbReference type="InterPro" id="IPR050708">
    <property type="entry name" value="T6SS_VgrG/RHS"/>
</dbReference>
<dbReference type="InterPro" id="IPR022385">
    <property type="entry name" value="Rhs_assc_core"/>
</dbReference>
<gene>
    <name evidence="1" type="ORF">CKY20_10885</name>
</gene>
<dbReference type="NCBIfam" id="TIGR03696">
    <property type="entry name" value="Rhs_assc_core"/>
    <property type="match status" value="1"/>
</dbReference>
<dbReference type="Proteomes" id="UP000265497">
    <property type="component" value="Unassembled WGS sequence"/>
</dbReference>
<evidence type="ECO:0000313" key="1">
    <source>
        <dbReference type="EMBL" id="RIY35306.1"/>
    </source>
</evidence>
<sequence length="211" mass="24369">MAIDTQGNKVWERELDIYGKVRKLQGDKWFMPFLYQGQYYDVETELAYNRFRYYSPDTGAYISQDPIGLAGNNPNIYAYVWDTNTWIDVFGLLGKTYIVYQAIDLDTGKIYTGRTSGDDNLSIRQILDKRQSGHHRNLGQLQEVFVTNSYEAVRGGEQYYIEEMRKKGMATDQINGIAERNFGKNGAKKKGDLYMEAFHAENNKKKITCSE</sequence>
<dbReference type="PANTHER" id="PTHR32305">
    <property type="match status" value="1"/>
</dbReference>
<comment type="caution">
    <text evidence="1">The sequence shown here is derived from an EMBL/GenBank/DDBJ whole genome shotgun (WGS) entry which is preliminary data.</text>
</comment>
<dbReference type="AlphaFoldDB" id="A0A3A1YD54"/>
<accession>A0A3A1YD54</accession>